<organism evidence="1">
    <name type="scientific">Lepeophtheirus salmonis</name>
    <name type="common">Salmon louse</name>
    <name type="synonym">Caligus salmonis</name>
    <dbReference type="NCBI Taxonomy" id="72036"/>
    <lineage>
        <taxon>Eukaryota</taxon>
        <taxon>Metazoa</taxon>
        <taxon>Ecdysozoa</taxon>
        <taxon>Arthropoda</taxon>
        <taxon>Crustacea</taxon>
        <taxon>Multicrustacea</taxon>
        <taxon>Hexanauplia</taxon>
        <taxon>Copepoda</taxon>
        <taxon>Siphonostomatoida</taxon>
        <taxon>Caligidae</taxon>
        <taxon>Lepeophtheirus</taxon>
    </lineage>
</organism>
<sequence>MPIEEITFLLKQSTFGLVKTLK</sequence>
<protein>
    <submittedName>
        <fullName evidence="1">Uncharacterized protein</fullName>
    </submittedName>
</protein>
<evidence type="ECO:0000313" key="1">
    <source>
        <dbReference type="EMBL" id="CDW28368.1"/>
    </source>
</evidence>
<name>A0A0K2TQT2_LEPSM</name>
<reference evidence="1" key="1">
    <citation type="submission" date="2014-05" db="EMBL/GenBank/DDBJ databases">
        <authorList>
            <person name="Chronopoulou M."/>
        </authorList>
    </citation>
    <scope>NUCLEOTIDE SEQUENCE</scope>
    <source>
        <tissue evidence="1">Whole organism</tissue>
    </source>
</reference>
<dbReference type="AlphaFoldDB" id="A0A0K2TQT2"/>
<dbReference type="EMBL" id="HACA01011007">
    <property type="protein sequence ID" value="CDW28368.1"/>
    <property type="molecule type" value="Transcribed_RNA"/>
</dbReference>
<proteinExistence type="predicted"/>
<accession>A0A0K2TQT2</accession>